<name>A0A1Y2MM84_PSEAH</name>
<keyword evidence="1" id="KW-1133">Transmembrane helix</keyword>
<sequence>MTWLVWRRQRGALLLAAALVVVTVALLVVARLLLESRAAGLGDSACLVDPAQDCTGWGRGRELYDSFLWPHRFLQFWLWALVPLLGLIVAAALFTRETEEGTAGFVLTQSVSRARWWTTNIATTLLPALAGALVLTLVARWALAPFETLFRQGRIEPLGFELHGTWPLASVLISFSLAAALGTWLRSSLAVVVGTVLGWLVIFAVLLYTRYDILPTSVQVVPIGEFDGTADVDGMPRDMAFRGPAGEMIGSGQVGVGCGPQENYSACLQREGVTAAEFEYQPESNFWPLQLIQSGVAIILSAALLSSSYVRARRLG</sequence>
<keyword evidence="3" id="KW-1185">Reference proteome</keyword>
<dbReference type="RefSeq" id="WP_085915570.1">
    <property type="nucleotide sequence ID" value="NZ_AP018920.1"/>
</dbReference>
<feature type="transmembrane region" description="Helical" evidence="1">
    <location>
        <begin position="189"/>
        <end position="208"/>
    </location>
</feature>
<gene>
    <name evidence="2" type="ORF">BG845_05443</name>
</gene>
<evidence type="ECO:0000313" key="3">
    <source>
        <dbReference type="Proteomes" id="UP000194360"/>
    </source>
</evidence>
<dbReference type="AlphaFoldDB" id="A0A1Y2MM84"/>
<proteinExistence type="predicted"/>
<feature type="transmembrane region" description="Helical" evidence="1">
    <location>
        <begin position="12"/>
        <end position="34"/>
    </location>
</feature>
<keyword evidence="1" id="KW-0812">Transmembrane</keyword>
<feature type="transmembrane region" description="Helical" evidence="1">
    <location>
        <begin position="163"/>
        <end position="182"/>
    </location>
</feature>
<comment type="caution">
    <text evidence="2">The sequence shown here is derived from an EMBL/GenBank/DDBJ whole genome shotgun (WGS) entry which is preliminary data.</text>
</comment>
<feature type="transmembrane region" description="Helical" evidence="1">
    <location>
        <begin position="116"/>
        <end position="143"/>
    </location>
</feature>
<protein>
    <submittedName>
        <fullName evidence="2">ABC-2 family transporter protein</fullName>
    </submittedName>
</protein>
<dbReference type="STRING" id="2074.BG845_05443"/>
<reference evidence="2 3" key="1">
    <citation type="submission" date="2016-09" db="EMBL/GenBank/DDBJ databases">
        <title>Pseudonocardia autotrophica DSM535, a candidate organism with high potential of specific P450 cytochromes.</title>
        <authorList>
            <person name="Grumaz C."/>
            <person name="Vainshtein Y."/>
            <person name="Kirstahler P."/>
            <person name="Sohn K."/>
        </authorList>
    </citation>
    <scope>NUCLEOTIDE SEQUENCE [LARGE SCALE GENOMIC DNA]</scope>
    <source>
        <strain evidence="2 3">DSM 535</strain>
    </source>
</reference>
<evidence type="ECO:0000313" key="2">
    <source>
        <dbReference type="EMBL" id="OSY36366.1"/>
    </source>
</evidence>
<feature type="transmembrane region" description="Helical" evidence="1">
    <location>
        <begin position="76"/>
        <end position="95"/>
    </location>
</feature>
<accession>A0A1Y2MM84</accession>
<feature type="transmembrane region" description="Helical" evidence="1">
    <location>
        <begin position="291"/>
        <end position="310"/>
    </location>
</feature>
<organism evidence="2 3">
    <name type="scientific">Pseudonocardia autotrophica</name>
    <name type="common">Amycolata autotrophica</name>
    <name type="synonym">Nocardia autotrophica</name>
    <dbReference type="NCBI Taxonomy" id="2074"/>
    <lineage>
        <taxon>Bacteria</taxon>
        <taxon>Bacillati</taxon>
        <taxon>Actinomycetota</taxon>
        <taxon>Actinomycetes</taxon>
        <taxon>Pseudonocardiales</taxon>
        <taxon>Pseudonocardiaceae</taxon>
        <taxon>Pseudonocardia</taxon>
    </lineage>
</organism>
<dbReference type="EMBL" id="MIGB01000040">
    <property type="protein sequence ID" value="OSY36366.1"/>
    <property type="molecule type" value="Genomic_DNA"/>
</dbReference>
<evidence type="ECO:0000256" key="1">
    <source>
        <dbReference type="SAM" id="Phobius"/>
    </source>
</evidence>
<dbReference type="OrthoDB" id="3579673at2"/>
<keyword evidence="1" id="KW-0472">Membrane</keyword>
<dbReference type="Proteomes" id="UP000194360">
    <property type="component" value="Unassembled WGS sequence"/>
</dbReference>